<organism evidence="3 4">
    <name type="scientific">Candidatus Dactylopiibacterium carminicum</name>
    <dbReference type="NCBI Taxonomy" id="857335"/>
    <lineage>
        <taxon>Bacteria</taxon>
        <taxon>Pseudomonadati</taxon>
        <taxon>Pseudomonadota</taxon>
        <taxon>Betaproteobacteria</taxon>
        <taxon>Rhodocyclales</taxon>
        <taxon>Rhodocyclaceae</taxon>
        <taxon>Candidatus Dactylopiibacterium</taxon>
    </lineage>
</organism>
<evidence type="ECO:0000313" key="5">
    <source>
        <dbReference type="Proteomes" id="UP000623509"/>
    </source>
</evidence>
<sequence length="116" mass="12909">MHSQRGLSLISTLIVGVVLMSLLILAFKLVPVYSEYFGVKKAFAGVTTALDPSLPPATFRNEFWKYAYANDITSVDKDSILVTKEGGRVILETSYRREVPLFGNAGLYFDFHVVSE</sequence>
<dbReference type="InterPro" id="IPR032314">
    <property type="entry name" value="DUF4845"/>
</dbReference>
<gene>
    <name evidence="2" type="ORF">BGI27_09665</name>
    <name evidence="3" type="ORF">CGU29_08905</name>
</gene>
<dbReference type="OrthoDB" id="9133279at2"/>
<evidence type="ECO:0000313" key="2">
    <source>
        <dbReference type="EMBL" id="KAF7599085.1"/>
    </source>
</evidence>
<feature type="transmembrane region" description="Helical" evidence="1">
    <location>
        <begin position="6"/>
        <end position="27"/>
    </location>
</feature>
<evidence type="ECO:0000256" key="1">
    <source>
        <dbReference type="SAM" id="Phobius"/>
    </source>
</evidence>
<dbReference type="AlphaFoldDB" id="A0A272ESR9"/>
<name>A0A272ESR9_9RHOO</name>
<evidence type="ECO:0000313" key="4">
    <source>
        <dbReference type="Proteomes" id="UP000216107"/>
    </source>
</evidence>
<dbReference type="Proteomes" id="UP000216107">
    <property type="component" value="Unassembled WGS sequence"/>
</dbReference>
<dbReference type="EMBL" id="NMRN01000022">
    <property type="protein sequence ID" value="PAS93154.1"/>
    <property type="molecule type" value="Genomic_DNA"/>
</dbReference>
<comment type="caution">
    <text evidence="3">The sequence shown here is derived from an EMBL/GenBank/DDBJ whole genome shotgun (WGS) entry which is preliminary data.</text>
</comment>
<keyword evidence="1" id="KW-0472">Membrane</keyword>
<reference evidence="2 5" key="1">
    <citation type="submission" date="2016-08" db="EMBL/GenBank/DDBJ databases">
        <title>Candidatus Dactylopiibacterium carminicum genome sequence.</title>
        <authorList>
            <person name="Ramirez-Puebla S.T."/>
            <person name="Ormeno-Orrillo E."/>
            <person name="Vera-Ponce De Leon A."/>
            <person name="Luis L."/>
            <person name="Sanchez-Flores A."/>
            <person name="Monica R."/>
            <person name="Martinez-Romero E."/>
        </authorList>
    </citation>
    <scope>NUCLEOTIDE SEQUENCE [LARGE SCALE GENOMIC DNA]</scope>
    <source>
        <strain evidence="2">END1</strain>
    </source>
</reference>
<dbReference type="Proteomes" id="UP000623509">
    <property type="component" value="Unassembled WGS sequence"/>
</dbReference>
<keyword evidence="5" id="KW-1185">Reference proteome</keyword>
<accession>A0A272ESR9</accession>
<keyword evidence="1" id="KW-1133">Transmembrane helix</keyword>
<dbReference type="Pfam" id="PF16137">
    <property type="entry name" value="DUF4845"/>
    <property type="match status" value="1"/>
</dbReference>
<dbReference type="RefSeq" id="WP_095524680.1">
    <property type="nucleotide sequence ID" value="NZ_MDUX01000028.1"/>
</dbReference>
<evidence type="ECO:0000313" key="3">
    <source>
        <dbReference type="EMBL" id="PAS93154.1"/>
    </source>
</evidence>
<reference evidence="3 4" key="2">
    <citation type="submission" date="2017-07" db="EMBL/GenBank/DDBJ databases">
        <title>Candidatus Dactylopiibacterium carminicum, a nitrogen-fixing symbiont of the cochineal insect Dactylopius coccus and Dactylopius opuntiae (Hemiptera: Coccoidea: Dactylopiidae).</title>
        <authorList>
            <person name="Vera A."/>
        </authorList>
    </citation>
    <scope>NUCLEOTIDE SEQUENCE [LARGE SCALE GENOMIC DNA]</scope>
    <source>
        <strain evidence="3 4">NFDCM</strain>
    </source>
</reference>
<dbReference type="EMBL" id="MDUX01000028">
    <property type="protein sequence ID" value="KAF7599085.1"/>
    <property type="molecule type" value="Genomic_DNA"/>
</dbReference>
<protein>
    <submittedName>
        <fullName evidence="3">DUF4845 domain-containing protein</fullName>
    </submittedName>
</protein>
<keyword evidence="1" id="KW-0812">Transmembrane</keyword>
<proteinExistence type="predicted"/>